<evidence type="ECO:0000256" key="2">
    <source>
        <dbReference type="ARBA" id="ARBA00007530"/>
    </source>
</evidence>
<organism evidence="9 10">
    <name type="scientific">Petromyzon marinus</name>
    <name type="common">Sea lamprey</name>
    <dbReference type="NCBI Taxonomy" id="7757"/>
    <lineage>
        <taxon>Eukaryota</taxon>
        <taxon>Metazoa</taxon>
        <taxon>Chordata</taxon>
        <taxon>Craniata</taxon>
        <taxon>Vertebrata</taxon>
        <taxon>Cyclostomata</taxon>
        <taxon>Hyperoartia</taxon>
        <taxon>Petromyzontiformes</taxon>
        <taxon>Petromyzontidae</taxon>
        <taxon>Petromyzon</taxon>
    </lineage>
</organism>
<feature type="region of interest" description="Disordered" evidence="7">
    <location>
        <begin position="130"/>
        <end position="153"/>
    </location>
</feature>
<dbReference type="GO" id="GO:0003677">
    <property type="term" value="F:DNA binding"/>
    <property type="evidence" value="ECO:0007669"/>
    <property type="project" value="TreeGrafter"/>
</dbReference>
<dbReference type="InterPro" id="IPR009072">
    <property type="entry name" value="Histone-fold"/>
</dbReference>
<dbReference type="GO" id="GO:0005669">
    <property type="term" value="C:transcription factor TFIID complex"/>
    <property type="evidence" value="ECO:0007669"/>
    <property type="project" value="InterPro"/>
</dbReference>
<evidence type="ECO:0000256" key="6">
    <source>
        <dbReference type="ARBA" id="ARBA00023242"/>
    </source>
</evidence>
<comment type="similarity">
    <text evidence="2">Belongs to the TAF12 family.</text>
</comment>
<dbReference type="PANTHER" id="PTHR12264">
    <property type="entry name" value="TRANSCRIPTION INITIATION FACTOR TFIID SUBUNIT 12"/>
    <property type="match status" value="1"/>
</dbReference>
<reference evidence="10" key="1">
    <citation type="submission" date="2025-08" db="UniProtKB">
        <authorList>
            <consortium name="RefSeq"/>
        </authorList>
    </citation>
    <scope>IDENTIFICATION</scope>
    <source>
        <tissue evidence="10">Sperm</tissue>
    </source>
</reference>
<keyword evidence="6" id="KW-0539">Nucleus</keyword>
<dbReference type="AlphaFoldDB" id="A0AAJ7UF65"/>
<comment type="subcellular location">
    <subcellularLocation>
        <location evidence="1">Nucleus</location>
    </subcellularLocation>
</comment>
<evidence type="ECO:0000256" key="1">
    <source>
        <dbReference type="ARBA" id="ARBA00004123"/>
    </source>
</evidence>
<dbReference type="GO" id="GO:0000124">
    <property type="term" value="C:SAGA complex"/>
    <property type="evidence" value="ECO:0007669"/>
    <property type="project" value="InterPro"/>
</dbReference>
<dbReference type="KEGG" id="pmrn:116956541"/>
<dbReference type="CDD" id="cd07981">
    <property type="entry name" value="HFD_TAF12"/>
    <property type="match status" value="1"/>
</dbReference>
<evidence type="ECO:0000256" key="3">
    <source>
        <dbReference type="ARBA" id="ARBA00017484"/>
    </source>
</evidence>
<dbReference type="CTD" id="6883"/>
<dbReference type="Proteomes" id="UP001318040">
    <property type="component" value="Chromosome 66"/>
</dbReference>
<dbReference type="FunFam" id="1.10.20.10:FF:000011">
    <property type="entry name" value="Transcription initiation factor TFIID subunit 12"/>
    <property type="match status" value="1"/>
</dbReference>
<dbReference type="Gene3D" id="1.10.20.10">
    <property type="entry name" value="Histone, subunit A"/>
    <property type="match status" value="1"/>
</dbReference>
<feature type="compositionally biased region" description="Polar residues" evidence="7">
    <location>
        <begin position="72"/>
        <end position="83"/>
    </location>
</feature>
<sequence length="267" mass="27571">MATLPLSNPMPVADVIRDLDTQIALIGPGPHNPKQKQDLERLKDLKTKAVQVLANMGPTALLNVSSLATASSLKPNADTSPAGSTGGNAVAAGPTSVTTAAGISGSPSSAASSVAGGAATAAVTGAVGGGGGGAVAVKRESPSGTPAGGVAGGPRCVVDGTQVLSRKRLQDLVREVDPNEQLDDDVEEMLLQIADDFIESVVSAGCQLARHRKSSSLEVRDLQLHLERQWNMRIPGFGSEEIRPYKKSCTTEAHKQRLALIRKTTKK</sequence>
<evidence type="ECO:0000313" key="9">
    <source>
        <dbReference type="Proteomes" id="UP001318040"/>
    </source>
</evidence>
<evidence type="ECO:0000256" key="7">
    <source>
        <dbReference type="SAM" id="MobiDB-lite"/>
    </source>
</evidence>
<evidence type="ECO:0000256" key="5">
    <source>
        <dbReference type="ARBA" id="ARBA00023163"/>
    </source>
</evidence>
<dbReference type="InterPro" id="IPR037794">
    <property type="entry name" value="TAF12"/>
</dbReference>
<feature type="region of interest" description="Disordered" evidence="7">
    <location>
        <begin position="72"/>
        <end position="91"/>
    </location>
</feature>
<evidence type="ECO:0000313" key="10">
    <source>
        <dbReference type="RefSeq" id="XP_032834121.1"/>
    </source>
</evidence>
<dbReference type="GO" id="GO:0051123">
    <property type="term" value="P:RNA polymerase II preinitiation complex assembly"/>
    <property type="evidence" value="ECO:0007669"/>
    <property type="project" value="TreeGrafter"/>
</dbReference>
<dbReference type="PANTHER" id="PTHR12264:SF21">
    <property type="entry name" value="TRANSCRIPTION INITIATION FACTOR TFIID SUBUNIT 12"/>
    <property type="match status" value="1"/>
</dbReference>
<dbReference type="Pfam" id="PF03847">
    <property type="entry name" value="TFIID_20kDa"/>
    <property type="match status" value="1"/>
</dbReference>
<protein>
    <recommendedName>
        <fullName evidence="3">Transcription initiation factor TFIID subunit 12</fullName>
    </recommendedName>
</protein>
<dbReference type="GO" id="GO:0017025">
    <property type="term" value="F:TBP-class protein binding"/>
    <property type="evidence" value="ECO:0007669"/>
    <property type="project" value="TreeGrafter"/>
</dbReference>
<dbReference type="GO" id="GO:0046982">
    <property type="term" value="F:protein heterodimerization activity"/>
    <property type="evidence" value="ECO:0007669"/>
    <property type="project" value="InterPro"/>
</dbReference>
<keyword evidence="4" id="KW-0805">Transcription regulation</keyword>
<dbReference type="InterPro" id="IPR003228">
    <property type="entry name" value="TFIID_TAF12_dom"/>
</dbReference>
<proteinExistence type="inferred from homology"/>
<gene>
    <name evidence="10" type="primary">TAF12</name>
</gene>
<accession>A0AAJ7UF65</accession>
<keyword evidence="9" id="KW-1185">Reference proteome</keyword>
<evidence type="ECO:0000256" key="4">
    <source>
        <dbReference type="ARBA" id="ARBA00023015"/>
    </source>
</evidence>
<name>A0AAJ7UF65_PETMA</name>
<dbReference type="SUPFAM" id="SSF47113">
    <property type="entry name" value="Histone-fold"/>
    <property type="match status" value="1"/>
</dbReference>
<dbReference type="RefSeq" id="XP_032834121.1">
    <property type="nucleotide sequence ID" value="XM_032978230.1"/>
</dbReference>
<evidence type="ECO:0000259" key="8">
    <source>
        <dbReference type="Pfam" id="PF03847"/>
    </source>
</evidence>
<keyword evidence="5" id="KW-0804">Transcription</keyword>
<feature type="domain" description="Transcription initiation factor TFIID subunit 12" evidence="8">
    <location>
        <begin position="165"/>
        <end position="232"/>
    </location>
</feature>